<evidence type="ECO:0000313" key="1">
    <source>
        <dbReference type="EMBL" id="CKT42550.1"/>
    </source>
</evidence>
<organism evidence="1 2">
    <name type="scientific">Mycobacterium tuberculosis</name>
    <dbReference type="NCBI Taxonomy" id="1773"/>
    <lineage>
        <taxon>Bacteria</taxon>
        <taxon>Bacillati</taxon>
        <taxon>Actinomycetota</taxon>
        <taxon>Actinomycetes</taxon>
        <taxon>Mycobacteriales</taxon>
        <taxon>Mycobacteriaceae</taxon>
        <taxon>Mycobacterium</taxon>
        <taxon>Mycobacterium tuberculosis complex</taxon>
    </lineage>
</organism>
<dbReference type="Gene3D" id="1.10.10.10">
    <property type="entry name" value="Winged helix-like DNA-binding domain superfamily/Winged helix DNA-binding domain"/>
    <property type="match status" value="1"/>
</dbReference>
<dbReference type="InterPro" id="IPR036388">
    <property type="entry name" value="WH-like_DNA-bd_sf"/>
</dbReference>
<proteinExistence type="predicted"/>
<dbReference type="AlphaFoldDB" id="A0A655AJ41"/>
<sequence length="56" mass="6312">MRTDSSDLPWHRVIRASGRPAQHLATRQLELLRAEGVLSVDGRVALSEIRYEFPPG</sequence>
<keyword evidence="1" id="KW-0489">Methyltransferase</keyword>
<protein>
    <submittedName>
        <fullName evidence="1">DNA-methyltransferase</fullName>
        <ecNumber evidence="1">2.1.1.-</ecNumber>
    </submittedName>
</protein>
<gene>
    <name evidence="1" type="ORF">ERS027661_04335</name>
</gene>
<name>A0A655AJ41_MYCTX</name>
<dbReference type="GO" id="GO:0008168">
    <property type="term" value="F:methyltransferase activity"/>
    <property type="evidence" value="ECO:0007669"/>
    <property type="project" value="UniProtKB-KW"/>
</dbReference>
<keyword evidence="1" id="KW-0808">Transferase</keyword>
<dbReference type="EMBL" id="CNFU01001435">
    <property type="protein sequence ID" value="CKT42550.1"/>
    <property type="molecule type" value="Genomic_DNA"/>
</dbReference>
<accession>A0A655AJ41</accession>
<dbReference type="Proteomes" id="UP000049023">
    <property type="component" value="Unassembled WGS sequence"/>
</dbReference>
<dbReference type="EC" id="2.1.1.-" evidence="1"/>
<evidence type="ECO:0000313" key="2">
    <source>
        <dbReference type="Proteomes" id="UP000049023"/>
    </source>
</evidence>
<reference evidence="1 2" key="1">
    <citation type="submission" date="2015-03" db="EMBL/GenBank/DDBJ databases">
        <authorList>
            <consortium name="Pathogen Informatics"/>
        </authorList>
    </citation>
    <scope>NUCLEOTIDE SEQUENCE [LARGE SCALE GENOMIC DNA]</scope>
    <source>
        <strain evidence="1 2">Bir 187</strain>
    </source>
</reference>
<dbReference type="GO" id="GO:0032259">
    <property type="term" value="P:methylation"/>
    <property type="evidence" value="ECO:0007669"/>
    <property type="project" value="UniProtKB-KW"/>
</dbReference>